<dbReference type="RefSeq" id="WP_074978998.1">
    <property type="nucleotide sequence ID" value="NZ_FPAG01000006.1"/>
</dbReference>
<evidence type="ECO:0000313" key="2">
    <source>
        <dbReference type="EMBL" id="SFS96399.1"/>
    </source>
</evidence>
<dbReference type="OrthoDB" id="1425773at2"/>
<keyword evidence="1" id="KW-0732">Signal</keyword>
<protein>
    <submittedName>
        <fullName evidence="2">Uncharacterized protein</fullName>
    </submittedName>
</protein>
<reference evidence="2 3" key="1">
    <citation type="submission" date="2016-10" db="EMBL/GenBank/DDBJ databases">
        <authorList>
            <person name="de Groot N.N."/>
        </authorList>
    </citation>
    <scope>NUCLEOTIDE SEQUENCE [LARGE SCALE GENOMIC DNA]</scope>
    <source>
        <strain evidence="2 3">CGMCC 1.6114</strain>
    </source>
</reference>
<proteinExistence type="predicted"/>
<dbReference type="EMBL" id="FPAG01000006">
    <property type="protein sequence ID" value="SFS96399.1"/>
    <property type="molecule type" value="Genomic_DNA"/>
</dbReference>
<gene>
    <name evidence="2" type="ORF">SAMN04487906_2371</name>
</gene>
<evidence type="ECO:0000313" key="3">
    <source>
        <dbReference type="Proteomes" id="UP000183209"/>
    </source>
</evidence>
<evidence type="ECO:0000256" key="1">
    <source>
        <dbReference type="SAM" id="SignalP"/>
    </source>
</evidence>
<dbReference type="Proteomes" id="UP000183209">
    <property type="component" value="Unassembled WGS sequence"/>
</dbReference>
<accession>A0A1I6U4G1</accession>
<organism evidence="2 3">
    <name type="scientific">Zhouia amylolytica</name>
    <dbReference type="NCBI Taxonomy" id="376730"/>
    <lineage>
        <taxon>Bacteria</taxon>
        <taxon>Pseudomonadati</taxon>
        <taxon>Bacteroidota</taxon>
        <taxon>Flavobacteriia</taxon>
        <taxon>Flavobacteriales</taxon>
        <taxon>Flavobacteriaceae</taxon>
        <taxon>Zhouia</taxon>
    </lineage>
</organism>
<feature type="signal peptide" evidence="1">
    <location>
        <begin position="1"/>
        <end position="19"/>
    </location>
</feature>
<feature type="chain" id="PRO_5010364694" evidence="1">
    <location>
        <begin position="20"/>
        <end position="218"/>
    </location>
</feature>
<dbReference type="AlphaFoldDB" id="A0A1I6U4G1"/>
<name>A0A1I6U4G1_9FLAO</name>
<sequence>MKRNLIHLTLVLFSISAYSQTFSESYYDLFRKSWEKEPTKEMIDQVDPKMDSLYRATTGKGFWEMQAEGLKKTTTNNINNYKKVFDLKNLDIDKIDYLIIIEESIRGTNFPPDFSRKGFVVIGSDMFTYYYNPENGNSLKLTSDFFDESNPNYKSRQVVTDIAKSNKVEQFSILAKKEMEIEIGEPKIEYEIVVFDKKMGDKPLKIIYLHDFITELKD</sequence>